<evidence type="ECO:0000313" key="2">
    <source>
        <dbReference type="Proteomes" id="UP000670092"/>
    </source>
</evidence>
<accession>A0A8H8CTT2</accession>
<name>A0A8H8CTT2_AJECA</name>
<dbReference type="OrthoDB" id="10642036at2759"/>
<evidence type="ECO:0000313" key="1">
    <source>
        <dbReference type="EMBL" id="KAG5290386.1"/>
    </source>
</evidence>
<proteinExistence type="predicted"/>
<sequence length="130" mass="14801">MITRLLLTHPTSPILEENFYNLLIIFYFLNDNILTVPSVFYSSTESIWDVTWESLCHTGKKGGVQSKREIRTQKDQELAGQRTKTAGSERVFVGFKPLEGGSLMSICMADFKNTSLRTTPHTTLSYHNRP</sequence>
<dbReference type="AlphaFoldDB" id="A0A8H8CTT2"/>
<dbReference type="VEuPathDB" id="FungiDB:I7I52_07390"/>
<dbReference type="Proteomes" id="UP000670092">
    <property type="component" value="Unassembled WGS sequence"/>
</dbReference>
<comment type="caution">
    <text evidence="1">The sequence shown here is derived from an EMBL/GenBank/DDBJ whole genome shotgun (WGS) entry which is preliminary data.</text>
</comment>
<gene>
    <name evidence="1" type="ORF">I7I52_07390</name>
</gene>
<organism evidence="1 2">
    <name type="scientific">Ajellomyces capsulatus</name>
    <name type="common">Darling's disease fungus</name>
    <name type="synonym">Histoplasma capsulatum</name>
    <dbReference type="NCBI Taxonomy" id="5037"/>
    <lineage>
        <taxon>Eukaryota</taxon>
        <taxon>Fungi</taxon>
        <taxon>Dikarya</taxon>
        <taxon>Ascomycota</taxon>
        <taxon>Pezizomycotina</taxon>
        <taxon>Eurotiomycetes</taxon>
        <taxon>Eurotiomycetidae</taxon>
        <taxon>Onygenales</taxon>
        <taxon>Ajellomycetaceae</taxon>
        <taxon>Histoplasma</taxon>
    </lineage>
</organism>
<reference evidence="1 2" key="1">
    <citation type="submission" date="2021-01" db="EMBL/GenBank/DDBJ databases">
        <title>Chromosome-level genome assembly of a human fungal pathogen reveals clustering of transcriptionally co-regulated genes.</title>
        <authorList>
            <person name="Voorhies M."/>
            <person name="Cohen S."/>
            <person name="Shea T.P."/>
            <person name="Petrus S."/>
            <person name="Munoz J.F."/>
            <person name="Poplawski S."/>
            <person name="Goldman W.E."/>
            <person name="Michael T."/>
            <person name="Cuomo C.A."/>
            <person name="Sil A."/>
            <person name="Beyhan S."/>
        </authorList>
    </citation>
    <scope>NUCLEOTIDE SEQUENCE [LARGE SCALE GENOMIC DNA]</scope>
    <source>
        <strain evidence="1 2">G184AR</strain>
    </source>
</reference>
<protein>
    <submittedName>
        <fullName evidence="1">Uncharacterized protein</fullName>
    </submittedName>
</protein>
<dbReference type="EMBL" id="JAEVHI010000005">
    <property type="protein sequence ID" value="KAG5290386.1"/>
    <property type="molecule type" value="Genomic_DNA"/>
</dbReference>